<dbReference type="GO" id="GO:0005737">
    <property type="term" value="C:cytoplasm"/>
    <property type="evidence" value="ECO:0007669"/>
    <property type="project" value="UniProtKB-SubCell"/>
</dbReference>
<dbReference type="GO" id="GO:0070814">
    <property type="term" value="P:hydrogen sulfide biosynthetic process"/>
    <property type="evidence" value="ECO:0007669"/>
    <property type="project" value="UniProtKB-UniRule"/>
</dbReference>
<dbReference type="NCBIfam" id="TIGR02055">
    <property type="entry name" value="APS_reductase"/>
    <property type="match status" value="1"/>
</dbReference>
<keyword evidence="2 12" id="KW-0963">Cytoplasm</keyword>
<evidence type="ECO:0000313" key="14">
    <source>
        <dbReference type="EMBL" id="CEE01614.1"/>
    </source>
</evidence>
<feature type="active site" description="Nucleophile; cysteine thiosulfonate intermediate" evidence="12">
    <location>
        <position position="231"/>
    </location>
</feature>
<organism evidence="14 17">
    <name type="scientific">Caldibacillus thermoamylovorans</name>
    <dbReference type="NCBI Taxonomy" id="35841"/>
    <lineage>
        <taxon>Bacteria</taxon>
        <taxon>Bacillati</taxon>
        <taxon>Bacillota</taxon>
        <taxon>Bacilli</taxon>
        <taxon>Bacillales</taxon>
        <taxon>Bacillaceae</taxon>
        <taxon>Caldibacillus</taxon>
    </lineage>
</organism>
<evidence type="ECO:0000256" key="6">
    <source>
        <dbReference type="ARBA" id="ARBA00024298"/>
    </source>
</evidence>
<dbReference type="RefSeq" id="WP_269147492.1">
    <property type="nucleotide sequence ID" value="NZ_CCRF01000052.1"/>
</dbReference>
<dbReference type="SUPFAM" id="SSF52402">
    <property type="entry name" value="Adenine nucleotide alpha hydrolases-like"/>
    <property type="match status" value="1"/>
</dbReference>
<gene>
    <name evidence="14" type="primary">cysH3</name>
    <name evidence="12" type="synonym">cysH</name>
    <name evidence="15" type="ORF">B4167_0385</name>
    <name evidence="14" type="ORF">BT1A1_1788</name>
</gene>
<comment type="subcellular location">
    <subcellularLocation>
        <location evidence="12">Cytoplasm</location>
    </subcellularLocation>
</comment>
<dbReference type="NCBIfam" id="TIGR00434">
    <property type="entry name" value="cysH"/>
    <property type="match status" value="1"/>
</dbReference>
<protein>
    <recommendedName>
        <fullName evidence="9 12">Adenosine 5'-phosphosulfate reductase</fullName>
        <shortName evidence="12">APS reductase</shortName>
        <ecNumber evidence="8 12">1.8.4.10</ecNumber>
    </recommendedName>
    <alternativeName>
        <fullName evidence="11 12">5'-adenylylsulfate reductase</fullName>
    </alternativeName>
    <alternativeName>
        <fullName evidence="10 12">Thioredoxin-dependent 5'-adenylylsulfate reductase</fullName>
    </alternativeName>
</protein>
<dbReference type="InterPro" id="IPR002500">
    <property type="entry name" value="PAPS_reduct_dom"/>
</dbReference>
<dbReference type="CDD" id="cd23945">
    <property type="entry name" value="PAPS_reductase"/>
    <property type="match status" value="1"/>
</dbReference>
<comment type="pathway">
    <text evidence="7 12">Sulfur metabolism; hydrogen sulfide biosynthesis; sulfite from sulfate.</text>
</comment>
<dbReference type="GeneID" id="92961002"/>
<feature type="binding site" evidence="12">
    <location>
        <position position="122"/>
    </location>
    <ligand>
        <name>[4Fe-4S] cluster</name>
        <dbReference type="ChEBI" id="CHEBI:49883"/>
    </ligand>
</feature>
<dbReference type="PATRIC" id="fig|35841.7.peg.3545"/>
<keyword evidence="4 12" id="KW-0408">Iron</keyword>
<dbReference type="AlphaFoldDB" id="A0A090KSC5"/>
<name>A0A090KSC5_9BACI</name>
<dbReference type="InterPro" id="IPR004511">
    <property type="entry name" value="PAPS/APS_Rdtase"/>
</dbReference>
<dbReference type="Proteomes" id="UP000032076">
    <property type="component" value="Unassembled WGS sequence"/>
</dbReference>
<dbReference type="PIRSF" id="PIRSF000857">
    <property type="entry name" value="PAPS_reductase"/>
    <property type="match status" value="1"/>
</dbReference>
<comment type="function">
    <text evidence="6 12">Catalyzes the formation of sulfite from adenosine 5'-phosphosulfate (APS) using thioredoxin as an electron donor.</text>
</comment>
<comment type="similarity">
    <text evidence="1 12">Belongs to the PAPS reductase family. CysH subfamily.</text>
</comment>
<evidence type="ECO:0000256" key="4">
    <source>
        <dbReference type="ARBA" id="ARBA00023004"/>
    </source>
</evidence>
<evidence type="ECO:0000256" key="12">
    <source>
        <dbReference type="HAMAP-Rule" id="MF_00063"/>
    </source>
</evidence>
<evidence type="ECO:0000256" key="5">
    <source>
        <dbReference type="ARBA" id="ARBA00023014"/>
    </source>
</evidence>
<dbReference type="GO" id="GO:0019344">
    <property type="term" value="P:cysteine biosynthetic process"/>
    <property type="evidence" value="ECO:0007669"/>
    <property type="project" value="InterPro"/>
</dbReference>
<dbReference type="Pfam" id="PF01507">
    <property type="entry name" value="PAPS_reduct"/>
    <property type="match status" value="1"/>
</dbReference>
<evidence type="ECO:0000313" key="17">
    <source>
        <dbReference type="Proteomes" id="UP000040576"/>
    </source>
</evidence>
<dbReference type="InterPro" id="IPR011798">
    <property type="entry name" value="APS_reductase"/>
</dbReference>
<dbReference type="GO" id="GO:0046872">
    <property type="term" value="F:metal ion binding"/>
    <property type="evidence" value="ECO:0007669"/>
    <property type="project" value="UniProtKB-KW"/>
</dbReference>
<dbReference type="GO" id="GO:0043866">
    <property type="term" value="F:adenylyl-sulfate reductase (thioredoxin) activity"/>
    <property type="evidence" value="ECO:0007669"/>
    <property type="project" value="UniProtKB-EC"/>
</dbReference>
<evidence type="ECO:0000256" key="10">
    <source>
        <dbReference type="ARBA" id="ARBA00030894"/>
    </source>
</evidence>
<evidence type="ECO:0000256" key="8">
    <source>
        <dbReference type="ARBA" id="ARBA00024386"/>
    </source>
</evidence>
<reference evidence="15 16" key="2">
    <citation type="submission" date="2015-01" db="EMBL/GenBank/DDBJ databases">
        <title>Draft Genome Sequences of Four Bacillus thermoamylovorans Strains, Isolated From Food Products.</title>
        <authorList>
            <person name="Krawcyk A.O."/>
            <person name="Berendsen E.M."/>
            <person name="Eijlander R.T."/>
            <person name="de Jong A."/>
            <person name="Wells-Bennik M."/>
            <person name="Kuipers O.P."/>
        </authorList>
    </citation>
    <scope>NUCLEOTIDE SEQUENCE [LARGE SCALE GENOMIC DNA]</scope>
    <source>
        <strain evidence="15 16">B4167</strain>
    </source>
</reference>
<reference evidence="14 17" key="1">
    <citation type="submission" date="2014-07" db="EMBL/GenBank/DDBJ databases">
        <authorList>
            <person name="Wibberg Daniel"/>
        </authorList>
    </citation>
    <scope>NUCLEOTIDE SEQUENCE [LARGE SCALE GENOMIC DNA]</scope>
</reference>
<accession>A0A090KSC5</accession>
<evidence type="ECO:0000256" key="3">
    <source>
        <dbReference type="ARBA" id="ARBA00023002"/>
    </source>
</evidence>
<dbReference type="EMBL" id="JXLU01000010">
    <property type="protein sequence ID" value="KIO74108.1"/>
    <property type="molecule type" value="Genomic_DNA"/>
</dbReference>
<feature type="domain" description="Phosphoadenosine phosphosulphate reductase" evidence="13">
    <location>
        <begin position="40"/>
        <end position="211"/>
    </location>
</feature>
<evidence type="ECO:0000256" key="7">
    <source>
        <dbReference type="ARBA" id="ARBA00024327"/>
    </source>
</evidence>
<dbReference type="GO" id="GO:0051539">
    <property type="term" value="F:4 iron, 4 sulfur cluster binding"/>
    <property type="evidence" value="ECO:0007669"/>
    <property type="project" value="UniProtKB-UniRule"/>
</dbReference>
<dbReference type="GO" id="GO:0004604">
    <property type="term" value="F:phosphoadenylyl-sulfate reductase (thioredoxin) activity"/>
    <property type="evidence" value="ECO:0007669"/>
    <property type="project" value="UniProtKB-UniRule"/>
</dbReference>
<sequence>MNHFLTYENWDEDEATAIMDEERDYFGILKWAYSQYNDKIIYACSFGAEGIVLIDLISKIKKDAKIIFLDTDLHFQETYDLIEEVKKRYPSLQVKMVRPKLTPLEQKDRYGDELWTREPNLCCYLRKIAPLEEALKDSVAWISGLRREQSPLRKNTQYINLDHKFKKIKICPLIHWTWDEIMTYIELNNLPYNPLHDQGYPSIGCAPCTRPIKENEDFRAGRWSGMAKTECGLHVN</sequence>
<dbReference type="EC" id="1.8.4.10" evidence="8 12"/>
<keyword evidence="12" id="KW-0479">Metal-binding</keyword>
<keyword evidence="3 12" id="KW-0560">Oxidoreductase</keyword>
<dbReference type="HAMAP" id="MF_00063">
    <property type="entry name" value="CysH"/>
    <property type="match status" value="1"/>
</dbReference>
<dbReference type="Proteomes" id="UP000040576">
    <property type="component" value="Unassembled WGS sequence"/>
</dbReference>
<dbReference type="FunFam" id="3.40.50.620:FF:000095">
    <property type="entry name" value="Phosphoadenosine phosphosulfate reductase"/>
    <property type="match status" value="1"/>
</dbReference>
<dbReference type="PANTHER" id="PTHR46509:SF1">
    <property type="entry name" value="PHOSPHOADENOSINE PHOSPHOSULFATE REDUCTASE"/>
    <property type="match status" value="1"/>
</dbReference>
<keyword evidence="5 12" id="KW-0411">Iron-sulfur</keyword>
<comment type="catalytic activity">
    <reaction evidence="12">
        <text>[thioredoxin]-disulfide + sulfite + AMP + 2 H(+) = adenosine 5'-phosphosulfate + [thioredoxin]-dithiol</text>
        <dbReference type="Rhea" id="RHEA:21976"/>
        <dbReference type="Rhea" id="RHEA-COMP:10698"/>
        <dbReference type="Rhea" id="RHEA-COMP:10700"/>
        <dbReference type="ChEBI" id="CHEBI:15378"/>
        <dbReference type="ChEBI" id="CHEBI:17359"/>
        <dbReference type="ChEBI" id="CHEBI:29950"/>
        <dbReference type="ChEBI" id="CHEBI:50058"/>
        <dbReference type="ChEBI" id="CHEBI:58243"/>
        <dbReference type="ChEBI" id="CHEBI:456215"/>
        <dbReference type="EC" id="1.8.4.10"/>
    </reaction>
</comment>
<feature type="binding site" evidence="12">
    <location>
        <position position="123"/>
    </location>
    <ligand>
        <name>[4Fe-4S] cluster</name>
        <dbReference type="ChEBI" id="CHEBI:49883"/>
    </ligand>
</feature>
<proteinExistence type="inferred from homology"/>
<dbReference type="EMBL" id="CCRF01000052">
    <property type="protein sequence ID" value="CEE01614.1"/>
    <property type="molecule type" value="Genomic_DNA"/>
</dbReference>
<keyword evidence="17" id="KW-1185">Reference proteome</keyword>
<dbReference type="Gene3D" id="3.40.50.620">
    <property type="entry name" value="HUPs"/>
    <property type="match status" value="1"/>
</dbReference>
<feature type="binding site" evidence="12">
    <location>
        <position position="205"/>
    </location>
    <ligand>
        <name>[4Fe-4S] cluster</name>
        <dbReference type="ChEBI" id="CHEBI:49883"/>
    </ligand>
</feature>
<dbReference type="GO" id="GO:0019379">
    <property type="term" value="P:sulfate assimilation, phosphoadenylyl sulfate reduction by phosphoadenylyl-sulfate reductase (thioredoxin)"/>
    <property type="evidence" value="ECO:0007669"/>
    <property type="project" value="UniProtKB-UniRule"/>
</dbReference>
<evidence type="ECO:0000256" key="2">
    <source>
        <dbReference type="ARBA" id="ARBA00022490"/>
    </source>
</evidence>
<evidence type="ECO:0000256" key="11">
    <source>
        <dbReference type="ARBA" id="ARBA00032041"/>
    </source>
</evidence>
<dbReference type="PANTHER" id="PTHR46509">
    <property type="entry name" value="PHOSPHOADENOSINE PHOSPHOSULFATE REDUCTASE"/>
    <property type="match status" value="1"/>
</dbReference>
<evidence type="ECO:0000259" key="13">
    <source>
        <dbReference type="Pfam" id="PF01507"/>
    </source>
</evidence>
<dbReference type="InterPro" id="IPR014729">
    <property type="entry name" value="Rossmann-like_a/b/a_fold"/>
</dbReference>
<dbReference type="NCBIfam" id="NF002537">
    <property type="entry name" value="PRK02090.1"/>
    <property type="match status" value="1"/>
</dbReference>
<evidence type="ECO:0000256" key="1">
    <source>
        <dbReference type="ARBA" id="ARBA00009732"/>
    </source>
</evidence>
<evidence type="ECO:0000313" key="16">
    <source>
        <dbReference type="Proteomes" id="UP000032076"/>
    </source>
</evidence>
<evidence type="ECO:0000313" key="15">
    <source>
        <dbReference type="EMBL" id="KIO74108.1"/>
    </source>
</evidence>
<evidence type="ECO:0000256" key="9">
    <source>
        <dbReference type="ARBA" id="ARBA00029514"/>
    </source>
</evidence>
<comment type="cofactor">
    <cofactor evidence="12">
        <name>[4Fe-4S] cluster</name>
        <dbReference type="ChEBI" id="CHEBI:49883"/>
    </cofactor>
    <text evidence="12">Binds 1 [4Fe-4S] cluster per subunit.</text>
</comment>
<feature type="binding site" evidence="12">
    <location>
        <position position="208"/>
    </location>
    <ligand>
        <name>[4Fe-4S] cluster</name>
        <dbReference type="ChEBI" id="CHEBI:49883"/>
    </ligand>
</feature>